<sequence length="1276" mass="144960">MNLIAPRTLNAMIRCVLHMEIYPERTAAGFFRQLALWLCLLGCGVFWPMHTLYAQAFVGEMGNPIAELHTAREYNAHGQNFAMVQDKRGLMYFGNFAGILEYDGMTWRTITTKNYAKVSALYLDPSGRIFVGANGEFGYLQPDAKGTLFFKSISDSLKTAFGEILTIVGKPEGIYFVSKKNVYLWKNNRVVKEWYTDDPILSAFEVSGQMFFYQKNKGITRFNGKSITKIPVNPRLNAFLDVTSMLPLDAQSTLIVTSNQGLFQVKNNYIDQFKTPANAYLITNQISAGARLSSNLVALATLQGGIVLMDSLGIIRQIIRGDMFEEAQVNSLFEAQGGILWMALNNGLAQVDIPSPMSVFDDAANVKGAVNHLLRYQGEMYLGTLNGLFVVNGFRAQQISGLNASCFYLAEASGGLLAATSKGVYRISGGRAQPLTNDFAVYLYPLRSRPGFVLVGLENGLAILDLSRKSYKLVPGLDDQIVGVAEDTNGNVWLETLSKGLYRTDPQFRSLSLYGIDKGLKTLLYNQVYQSSQGLLAWNKNGIFRYNVEKDSFESFNLFKTDSTAAAYWKGELVEDRSGNFWTTRGDEKFVTLYKKQSAGQYEEIVKPFRAFSDRTFKVIYPDADSIVWFGGPEGAIRFDLRQSDDFLKTFPAIIRKINNKTDTLFNGFFQPGTTVKNTVVNPTGTRISYAENDISFVFSAPSYNVGEELMFRFYLENYDETWSDWTTQNQKEYTNLSPGRYVFRVKSRNIYNSESEEAVFQFVIERPWYRMWWAFVLYFLVFVAVLSYLIRWRLRALVKEKDQLENMITERTEEISSQKEELEKQSVELASKNDQLEKIDLIVQSINSEIEFTSLFETVLAKLNIIRNMENATALIYDKESNSFKFKAAFGEIELSQLDGLALTLQEAEERYLTNAAEMAEDVYFKTEVPFPELGNALDGLAVPKSLITIVINVEGNVEGFITLENASRTHAFDQRDFDMIRNLKEHLIAAFIKTRILENLEKTLNNLKVAQEELIRQERLASVGQLTRGIVDRILNPLNYINNFSESSYDLIDELTELIEEHNVQFPEEIADDYFGDLDMLKVNLLKIKEHGNSTTRIVKDMQRLLKEKSVDFIETDLNSFVENKVQVATQELKKEQKDKELDLNVTFEFDAQSPKVKLLPYEMSSVIANIVNNAFYSMQEKKKIQKNLESQLVISTQIVGKKVWLRFKDNGKGIPKKEMEQLFSPFFTTKPTSKGTGLGLYMSKDIVETHKGEIDIESKEGEYVLLTIRLPIA</sequence>
<keyword evidence="4" id="KW-0472">Membrane</keyword>
<dbReference type="Gene3D" id="3.30.565.10">
    <property type="entry name" value="Histidine kinase-like ATPase, C-terminal domain"/>
    <property type="match status" value="1"/>
</dbReference>
<dbReference type="SUPFAM" id="SSF63829">
    <property type="entry name" value="Calcium-dependent phosphotriesterase"/>
    <property type="match status" value="2"/>
</dbReference>
<dbReference type="InterPro" id="IPR004358">
    <property type="entry name" value="Sig_transdc_His_kin-like_C"/>
</dbReference>
<accession>A0A4R4K8N7</accession>
<dbReference type="InterPro" id="IPR036890">
    <property type="entry name" value="HATPase_C_sf"/>
</dbReference>
<dbReference type="GO" id="GO:0004673">
    <property type="term" value="F:protein histidine kinase activity"/>
    <property type="evidence" value="ECO:0007669"/>
    <property type="project" value="UniProtKB-EC"/>
</dbReference>
<feature type="domain" description="Histidine kinase" evidence="5">
    <location>
        <begin position="1031"/>
        <end position="1276"/>
    </location>
</feature>
<name>A0A4R4K8N7_9BACT</name>
<dbReference type="Gene3D" id="2.60.40.10">
    <property type="entry name" value="Immunoglobulins"/>
    <property type="match status" value="1"/>
</dbReference>
<dbReference type="SUPFAM" id="SSF55874">
    <property type="entry name" value="ATPase domain of HSP90 chaperone/DNA topoisomerase II/histidine kinase"/>
    <property type="match status" value="1"/>
</dbReference>
<evidence type="ECO:0000313" key="6">
    <source>
        <dbReference type="EMBL" id="TDB64008.1"/>
    </source>
</evidence>
<dbReference type="Proteomes" id="UP000295706">
    <property type="component" value="Unassembled WGS sequence"/>
</dbReference>
<dbReference type="InterPro" id="IPR029016">
    <property type="entry name" value="GAF-like_dom_sf"/>
</dbReference>
<organism evidence="6 7">
    <name type="scientific">Arundinibacter roseus</name>
    <dbReference type="NCBI Taxonomy" id="2070510"/>
    <lineage>
        <taxon>Bacteria</taxon>
        <taxon>Pseudomonadati</taxon>
        <taxon>Bacteroidota</taxon>
        <taxon>Cytophagia</taxon>
        <taxon>Cytophagales</taxon>
        <taxon>Spirosomataceae</taxon>
        <taxon>Arundinibacter</taxon>
    </lineage>
</organism>
<protein>
    <recommendedName>
        <fullName evidence="2">histidine kinase</fullName>
        <ecNumber evidence="2">2.7.13.3</ecNumber>
    </recommendedName>
</protein>
<comment type="catalytic activity">
    <reaction evidence="1">
        <text>ATP + protein L-histidine = ADP + protein N-phospho-L-histidine.</text>
        <dbReference type="EC" id="2.7.13.3"/>
    </reaction>
</comment>
<keyword evidence="3" id="KW-0175">Coiled coil</keyword>
<dbReference type="Pfam" id="PF02518">
    <property type="entry name" value="HATPase_c"/>
    <property type="match status" value="1"/>
</dbReference>
<feature type="coiled-coil region" evidence="3">
    <location>
        <begin position="995"/>
        <end position="1022"/>
    </location>
</feature>
<dbReference type="AlphaFoldDB" id="A0A4R4K8N7"/>
<gene>
    <name evidence="6" type="ORF">EZE20_13770</name>
</gene>
<reference evidence="6 7" key="1">
    <citation type="submission" date="2019-02" db="EMBL/GenBank/DDBJ databases">
        <title>Arundinibacter roseus gen. nov., sp. nov., a new member of the family Cytophagaceae.</title>
        <authorList>
            <person name="Szuroczki S."/>
            <person name="Khayer B."/>
            <person name="Sproer C."/>
            <person name="Toumi M."/>
            <person name="Szabo A."/>
            <person name="Felfoldi T."/>
            <person name="Schumann P."/>
            <person name="Toth E."/>
        </authorList>
    </citation>
    <scope>NUCLEOTIDE SEQUENCE [LARGE SCALE GENOMIC DNA]</scope>
    <source>
        <strain evidence="6 7">DMA-k-7a</strain>
    </source>
</reference>
<dbReference type="InterPro" id="IPR003594">
    <property type="entry name" value="HATPase_dom"/>
</dbReference>
<evidence type="ECO:0000313" key="7">
    <source>
        <dbReference type="Proteomes" id="UP000295706"/>
    </source>
</evidence>
<dbReference type="PANTHER" id="PTHR43065">
    <property type="entry name" value="SENSOR HISTIDINE KINASE"/>
    <property type="match status" value="1"/>
</dbReference>
<feature type="transmembrane region" description="Helical" evidence="4">
    <location>
        <begin position="34"/>
        <end position="53"/>
    </location>
</feature>
<dbReference type="InterPro" id="IPR005467">
    <property type="entry name" value="His_kinase_dom"/>
</dbReference>
<dbReference type="OrthoDB" id="9806995at2"/>
<feature type="transmembrane region" description="Helical" evidence="4">
    <location>
        <begin position="772"/>
        <end position="791"/>
    </location>
</feature>
<evidence type="ECO:0000256" key="3">
    <source>
        <dbReference type="SAM" id="Coils"/>
    </source>
</evidence>
<dbReference type="InterPro" id="IPR015943">
    <property type="entry name" value="WD40/YVTN_repeat-like_dom_sf"/>
</dbReference>
<dbReference type="PRINTS" id="PR00344">
    <property type="entry name" value="BCTRLSENSOR"/>
</dbReference>
<feature type="coiled-coil region" evidence="3">
    <location>
        <begin position="795"/>
        <end position="840"/>
    </location>
</feature>
<dbReference type="EC" id="2.7.13.3" evidence="2"/>
<dbReference type="EMBL" id="SMJU01000008">
    <property type="protein sequence ID" value="TDB64008.1"/>
    <property type="molecule type" value="Genomic_DNA"/>
</dbReference>
<dbReference type="PROSITE" id="PS50109">
    <property type="entry name" value="HIS_KIN"/>
    <property type="match status" value="1"/>
</dbReference>
<dbReference type="InterPro" id="IPR011123">
    <property type="entry name" value="Y_Y_Y"/>
</dbReference>
<keyword evidence="7" id="KW-1185">Reference proteome</keyword>
<comment type="caution">
    <text evidence="6">The sequence shown here is derived from an EMBL/GenBank/DDBJ whole genome shotgun (WGS) entry which is preliminary data.</text>
</comment>
<dbReference type="SMART" id="SM00387">
    <property type="entry name" value="HATPase_c"/>
    <property type="match status" value="1"/>
</dbReference>
<keyword evidence="4" id="KW-1133">Transmembrane helix</keyword>
<dbReference type="Pfam" id="PF07495">
    <property type="entry name" value="Y_Y_Y"/>
    <property type="match status" value="1"/>
</dbReference>
<dbReference type="Gene3D" id="1.10.287.130">
    <property type="match status" value="1"/>
</dbReference>
<evidence type="ECO:0000259" key="5">
    <source>
        <dbReference type="PROSITE" id="PS50109"/>
    </source>
</evidence>
<keyword evidence="4" id="KW-0812">Transmembrane</keyword>
<evidence type="ECO:0000256" key="2">
    <source>
        <dbReference type="ARBA" id="ARBA00012438"/>
    </source>
</evidence>
<dbReference type="Gene3D" id="3.30.450.40">
    <property type="match status" value="1"/>
</dbReference>
<dbReference type="Gene3D" id="2.130.10.10">
    <property type="entry name" value="YVTN repeat-like/Quinoprotein amine dehydrogenase"/>
    <property type="match status" value="2"/>
</dbReference>
<dbReference type="SUPFAM" id="SSF55781">
    <property type="entry name" value="GAF domain-like"/>
    <property type="match status" value="1"/>
</dbReference>
<evidence type="ECO:0000256" key="4">
    <source>
        <dbReference type="SAM" id="Phobius"/>
    </source>
</evidence>
<proteinExistence type="predicted"/>
<dbReference type="InterPro" id="IPR013783">
    <property type="entry name" value="Ig-like_fold"/>
</dbReference>
<evidence type="ECO:0000256" key="1">
    <source>
        <dbReference type="ARBA" id="ARBA00000085"/>
    </source>
</evidence>